<sequence>MKETLKNIAPLFEEMEVQIRGFKKDTYKDLLNAYLEKNHDFFEELNQMLVSEEEEDAIGEFADFLVSYVAGVLEEEKNKVKRSNQQLNFNMFMAIYFMPAVLEGKQVKAPILTDTICERWAVRFKGNNIKTADAASIQSGFKSKLCYVTTAVCRSLNKPEDCYELNLLRDYRDNYLALTENGGALVNRYYDIAPTIVKRIDKSDHAEEKYRYIWERYLKACIAYIETGEKEQCGREYIKMMEELQEQYIITAKDKK</sequence>
<proteinExistence type="predicted"/>
<evidence type="ECO:0000313" key="2">
    <source>
        <dbReference type="Proteomes" id="UP000295718"/>
    </source>
</evidence>
<reference evidence="1 2" key="1">
    <citation type="submission" date="2019-03" db="EMBL/GenBank/DDBJ databases">
        <title>Genomic Encyclopedia of Type Strains, Phase IV (KMG-IV): sequencing the most valuable type-strain genomes for metagenomic binning, comparative biology and taxonomic classification.</title>
        <authorList>
            <person name="Goeker M."/>
        </authorList>
    </citation>
    <scope>NUCLEOTIDE SEQUENCE [LARGE SCALE GENOMIC DNA]</scope>
    <source>
        <strain evidence="1 2">DSM 100556</strain>
    </source>
</reference>
<dbReference type="STRING" id="1469948.GCA_000732725_00966"/>
<dbReference type="NCBIfam" id="NF041770">
    <property type="entry name" value="CFI_box_CTERM"/>
    <property type="match status" value="1"/>
</dbReference>
<name>A0A4R1R3A6_9FIRM</name>
<dbReference type="RefSeq" id="WP_031389712.1">
    <property type="nucleotide sequence ID" value="NZ_JPNB01000001.1"/>
</dbReference>
<dbReference type="AlphaFoldDB" id="A0A4R1R3A6"/>
<dbReference type="EMBL" id="SLUO01000003">
    <property type="protein sequence ID" value="TCL59904.1"/>
    <property type="molecule type" value="Genomic_DNA"/>
</dbReference>
<protein>
    <submittedName>
        <fullName evidence="1">Uncharacterized protein</fullName>
    </submittedName>
</protein>
<organism evidence="1 2">
    <name type="scientific">Kineothrix alysoides</name>
    <dbReference type="NCBI Taxonomy" id="1469948"/>
    <lineage>
        <taxon>Bacteria</taxon>
        <taxon>Bacillati</taxon>
        <taxon>Bacillota</taxon>
        <taxon>Clostridia</taxon>
        <taxon>Lachnospirales</taxon>
        <taxon>Lachnospiraceae</taxon>
        <taxon>Kineothrix</taxon>
    </lineage>
</organism>
<accession>A0A4R1R3A6</accession>
<evidence type="ECO:0000313" key="1">
    <source>
        <dbReference type="EMBL" id="TCL59904.1"/>
    </source>
</evidence>
<dbReference type="OrthoDB" id="583109at2"/>
<dbReference type="InterPro" id="IPR049886">
    <property type="entry name" value="CFI_box_CTERM_dom"/>
</dbReference>
<gene>
    <name evidence="1" type="ORF">EDD76_10393</name>
</gene>
<keyword evidence="2" id="KW-1185">Reference proteome</keyword>
<comment type="caution">
    <text evidence="1">The sequence shown here is derived from an EMBL/GenBank/DDBJ whole genome shotgun (WGS) entry which is preliminary data.</text>
</comment>
<dbReference type="Proteomes" id="UP000295718">
    <property type="component" value="Unassembled WGS sequence"/>
</dbReference>